<evidence type="ECO:0000313" key="3">
    <source>
        <dbReference type="Proteomes" id="UP001152747"/>
    </source>
</evidence>
<evidence type="ECO:0000256" key="1">
    <source>
        <dbReference type="SAM" id="SignalP"/>
    </source>
</evidence>
<sequence>MKILIFFSLFLLVSSKPFAQQEAQKFIISLMKHRMLRDPEILYQDFEFHLPNGTIVHRDESSRIISQLDENEVKKKENPYKKFVNLSEEDWDVLYWPIHNANITLDGILEIEEYENNTLTKTWFAKKDEKIGEGYKLYRYFKL</sequence>
<proteinExistence type="predicted"/>
<evidence type="ECO:0000313" key="2">
    <source>
        <dbReference type="EMBL" id="CAI5443453.1"/>
    </source>
</evidence>
<dbReference type="AlphaFoldDB" id="A0A9P1MYG1"/>
<keyword evidence="1" id="KW-0732">Signal</keyword>
<name>A0A9P1MYG1_9PELO</name>
<feature type="signal peptide" evidence="1">
    <location>
        <begin position="1"/>
        <end position="15"/>
    </location>
</feature>
<keyword evidence="3" id="KW-1185">Reference proteome</keyword>
<comment type="caution">
    <text evidence="2">The sequence shown here is derived from an EMBL/GenBank/DDBJ whole genome shotgun (WGS) entry which is preliminary data.</text>
</comment>
<dbReference type="Proteomes" id="UP001152747">
    <property type="component" value="Unassembled WGS sequence"/>
</dbReference>
<evidence type="ECO:0008006" key="4">
    <source>
        <dbReference type="Google" id="ProtNLM"/>
    </source>
</evidence>
<gene>
    <name evidence="2" type="ORF">CAMP_LOCUS6090</name>
</gene>
<protein>
    <recommendedName>
        <fullName evidence="4">Nuclear transport factor 2 family protein</fullName>
    </recommendedName>
</protein>
<feature type="chain" id="PRO_5040410473" description="Nuclear transport factor 2 family protein" evidence="1">
    <location>
        <begin position="16"/>
        <end position="143"/>
    </location>
</feature>
<dbReference type="EMBL" id="CANHGI010000002">
    <property type="protein sequence ID" value="CAI5443453.1"/>
    <property type="molecule type" value="Genomic_DNA"/>
</dbReference>
<accession>A0A9P1MYG1</accession>
<reference evidence="2" key="1">
    <citation type="submission" date="2022-11" db="EMBL/GenBank/DDBJ databases">
        <authorList>
            <person name="Kikuchi T."/>
        </authorList>
    </citation>
    <scope>NUCLEOTIDE SEQUENCE</scope>
    <source>
        <strain evidence="2">PS1010</strain>
    </source>
</reference>
<organism evidence="2 3">
    <name type="scientific">Caenorhabditis angaria</name>
    <dbReference type="NCBI Taxonomy" id="860376"/>
    <lineage>
        <taxon>Eukaryota</taxon>
        <taxon>Metazoa</taxon>
        <taxon>Ecdysozoa</taxon>
        <taxon>Nematoda</taxon>
        <taxon>Chromadorea</taxon>
        <taxon>Rhabditida</taxon>
        <taxon>Rhabditina</taxon>
        <taxon>Rhabditomorpha</taxon>
        <taxon>Rhabditoidea</taxon>
        <taxon>Rhabditidae</taxon>
        <taxon>Peloderinae</taxon>
        <taxon>Caenorhabditis</taxon>
    </lineage>
</organism>